<dbReference type="SMART" id="SM00184">
    <property type="entry name" value="RING"/>
    <property type="match status" value="1"/>
</dbReference>
<evidence type="ECO:0000256" key="3">
    <source>
        <dbReference type="ARBA" id="ARBA00012483"/>
    </source>
</evidence>
<evidence type="ECO:0000256" key="10">
    <source>
        <dbReference type="SAM" id="MobiDB-lite"/>
    </source>
</evidence>
<feature type="region of interest" description="Disordered" evidence="10">
    <location>
        <begin position="68"/>
        <end position="109"/>
    </location>
</feature>
<evidence type="ECO:0000313" key="12">
    <source>
        <dbReference type="Proteomes" id="UP000189703"/>
    </source>
</evidence>
<dbReference type="RefSeq" id="XP_019054069.1">
    <property type="nucleotide sequence ID" value="XM_019198524.1"/>
</dbReference>
<dbReference type="InterPro" id="IPR045191">
    <property type="entry name" value="MBR1/2-like"/>
</dbReference>
<dbReference type="KEGG" id="nnu:104601742"/>
<dbReference type="GO" id="GO:0010228">
    <property type="term" value="P:vegetative to reproductive phase transition of meristem"/>
    <property type="evidence" value="ECO:0007669"/>
    <property type="project" value="UniProtKB-ARBA"/>
</dbReference>
<feature type="compositionally biased region" description="Polar residues" evidence="10">
    <location>
        <begin position="189"/>
        <end position="206"/>
    </location>
</feature>
<dbReference type="PANTHER" id="PTHR22937:SF224">
    <property type="entry name" value="E3 UBIQUITIN-PROTEIN LIGASE MBR1-RELATED"/>
    <property type="match status" value="1"/>
</dbReference>
<dbReference type="STRING" id="4432.A0A1U8A833"/>
<keyword evidence="8" id="KW-0862">Zinc</keyword>
<organism evidence="12 13">
    <name type="scientific">Nelumbo nucifera</name>
    <name type="common">Sacred lotus</name>
    <dbReference type="NCBI Taxonomy" id="4432"/>
    <lineage>
        <taxon>Eukaryota</taxon>
        <taxon>Viridiplantae</taxon>
        <taxon>Streptophyta</taxon>
        <taxon>Embryophyta</taxon>
        <taxon>Tracheophyta</taxon>
        <taxon>Spermatophyta</taxon>
        <taxon>Magnoliopsida</taxon>
        <taxon>Proteales</taxon>
        <taxon>Nelumbonaceae</taxon>
        <taxon>Nelumbo</taxon>
    </lineage>
</organism>
<reference evidence="13 14" key="1">
    <citation type="submission" date="2025-04" db="UniProtKB">
        <authorList>
            <consortium name="RefSeq"/>
        </authorList>
    </citation>
    <scope>IDENTIFICATION</scope>
</reference>
<dbReference type="AlphaFoldDB" id="A0A1U8A833"/>
<dbReference type="Gene3D" id="3.30.40.10">
    <property type="entry name" value="Zinc/RING finger domain, C3HC4 (zinc finger)"/>
    <property type="match status" value="1"/>
</dbReference>
<sequence>MQGQRSTVDSFPEAFEFDHGSSSSNSNIDQQLFWNNMLVENRLPDYILSPSETNIAYGNGVSHDGQSLSGWSLGESSSSGNTRNLRDETKMEHGWSSSFSSRAGAGPRLEERRYETTGILSLGNVDINLNSNQATNESMFLQSSSSEDIHQNLNLNAGFVGSSSIGGQVMEGGVCSHMFKSSGLENEPIPSSSGPADPFGSTSASSGYLAEENDERPGCSLDGRRLSCKRKALEGASGPSSLSGNPSCFQRAENSAWHAVPAHNNASGSLSISTPGESPPGVNPAERLNPEIGIGVRVASESHPVLSAAVNAESSHRNFRLRTNPAHQHDSIQPNLLSAGSNIRRSQFWSPHQSSRLVPFSHSLESRHTATSANATGQGQSHVMHNLGLPRNVHPLPWNGASNLRVGNSSAIHGERGSALREEANSRSIARNISEHPVFVPVTEMRNLVQDPTTWSLSNGSTSLPGNVASTSRIGSSSNAHPSPPSWVHHNFPTQYPQRLSELVRRSLFPSAGSESGSQSSNFPPLRSGPGASSQELVPLSGSTHQGHHQPHPRSAFWIDRQGDGVVGVPFSLRTLAAASEGRSRLVSEQLRSVLDLVRRGEGLRFEDVLILDQSVFYGVADLHDRHRDMRLDVDNMSYEELLALEERIGNVSTGLSEETILKCLKQRKYLSMTIVTPSEVEPCCICQEEYVGGEDLGTLDCGHDFHTACIKQWLMHKNLCPICKTTALGT</sequence>
<dbReference type="GeneID" id="104601742"/>
<proteinExistence type="predicted"/>
<feature type="compositionally biased region" description="Polar residues" evidence="10">
    <location>
        <begin position="267"/>
        <end position="276"/>
    </location>
</feature>
<evidence type="ECO:0000259" key="11">
    <source>
        <dbReference type="PROSITE" id="PS50089"/>
    </source>
</evidence>
<feature type="compositionally biased region" description="Polar residues" evidence="10">
    <location>
        <begin position="531"/>
        <end position="545"/>
    </location>
</feature>
<accession>A0A1U8A833</accession>
<feature type="compositionally biased region" description="Basic and acidic residues" evidence="10">
    <location>
        <begin position="84"/>
        <end position="93"/>
    </location>
</feature>
<feature type="compositionally biased region" description="Low complexity" evidence="10">
    <location>
        <begin position="68"/>
        <end position="80"/>
    </location>
</feature>
<keyword evidence="12" id="KW-1185">Reference proteome</keyword>
<evidence type="ECO:0000256" key="4">
    <source>
        <dbReference type="ARBA" id="ARBA00022679"/>
    </source>
</evidence>
<evidence type="ECO:0000256" key="1">
    <source>
        <dbReference type="ARBA" id="ARBA00000900"/>
    </source>
</evidence>
<keyword evidence="5" id="KW-0479">Metal-binding</keyword>
<name>A0A1U8A833_NELNU</name>
<feature type="region of interest" description="Disordered" evidence="10">
    <location>
        <begin position="267"/>
        <end position="287"/>
    </location>
</feature>
<dbReference type="Pfam" id="PF13639">
    <property type="entry name" value="zf-RING_2"/>
    <property type="match status" value="1"/>
</dbReference>
<dbReference type="OrthoDB" id="8062037at2759"/>
<feature type="compositionally biased region" description="Low complexity" evidence="10">
    <location>
        <begin position="511"/>
        <end position="521"/>
    </location>
</feature>
<evidence type="ECO:0000256" key="6">
    <source>
        <dbReference type="ARBA" id="ARBA00022771"/>
    </source>
</evidence>
<keyword evidence="7" id="KW-0833">Ubl conjugation pathway</keyword>
<dbReference type="RefSeq" id="XP_010263493.1">
    <property type="nucleotide sequence ID" value="XM_010265191.2"/>
</dbReference>
<dbReference type="GO" id="GO:0061630">
    <property type="term" value="F:ubiquitin protein ligase activity"/>
    <property type="evidence" value="ECO:0000318"/>
    <property type="project" value="GO_Central"/>
</dbReference>
<comment type="catalytic activity">
    <reaction evidence="1">
        <text>S-ubiquitinyl-[E2 ubiquitin-conjugating enzyme]-L-cysteine + [acceptor protein]-L-lysine = [E2 ubiquitin-conjugating enzyme]-L-cysteine + N(6)-ubiquitinyl-[acceptor protein]-L-lysine.</text>
        <dbReference type="EC" id="2.3.2.27"/>
    </reaction>
</comment>
<dbReference type="Proteomes" id="UP000189703">
    <property type="component" value="Unplaced"/>
</dbReference>
<feature type="domain" description="RING-type" evidence="11">
    <location>
        <begin position="684"/>
        <end position="725"/>
    </location>
</feature>
<comment type="pathway">
    <text evidence="2">Protein modification; protein ubiquitination.</text>
</comment>
<feature type="region of interest" description="Disordered" evidence="10">
    <location>
        <begin position="453"/>
        <end position="493"/>
    </location>
</feature>
<dbReference type="OMA" id="NANCASQ"/>
<evidence type="ECO:0000313" key="14">
    <source>
        <dbReference type="RefSeq" id="XP_019054069.1"/>
    </source>
</evidence>
<protein>
    <recommendedName>
        <fullName evidence="3">RING-type E3 ubiquitin transferase</fullName>
        <ecNumber evidence="3">2.3.2.27</ecNumber>
    </recommendedName>
</protein>
<feature type="compositionally biased region" description="Polar residues" evidence="10">
    <location>
        <begin position="453"/>
        <end position="481"/>
    </location>
</feature>
<dbReference type="GO" id="GO:0008270">
    <property type="term" value="F:zinc ion binding"/>
    <property type="evidence" value="ECO:0007669"/>
    <property type="project" value="UniProtKB-KW"/>
</dbReference>
<evidence type="ECO:0000256" key="5">
    <source>
        <dbReference type="ARBA" id="ARBA00022723"/>
    </source>
</evidence>
<evidence type="ECO:0000256" key="7">
    <source>
        <dbReference type="ARBA" id="ARBA00022786"/>
    </source>
</evidence>
<dbReference type="EC" id="2.3.2.27" evidence="3"/>
<dbReference type="PROSITE" id="PS50089">
    <property type="entry name" value="ZF_RING_2"/>
    <property type="match status" value="1"/>
</dbReference>
<dbReference type="FunFam" id="3.30.40.10:FF:000309">
    <property type="entry name" value="E3 ubiquitin-protein ligase MBR2"/>
    <property type="match status" value="1"/>
</dbReference>
<keyword evidence="6 9" id="KW-0863">Zinc-finger</keyword>
<feature type="region of interest" description="Disordered" evidence="10">
    <location>
        <begin position="1"/>
        <end position="25"/>
    </location>
</feature>
<evidence type="ECO:0000313" key="13">
    <source>
        <dbReference type="RefSeq" id="XP_010263493.1"/>
    </source>
</evidence>
<dbReference type="SUPFAM" id="SSF57850">
    <property type="entry name" value="RING/U-box"/>
    <property type="match status" value="1"/>
</dbReference>
<keyword evidence="4" id="KW-0808">Transferase</keyword>
<feature type="region of interest" description="Disordered" evidence="10">
    <location>
        <begin position="510"/>
        <end position="556"/>
    </location>
</feature>
<dbReference type="eggNOG" id="KOG0800">
    <property type="taxonomic scope" value="Eukaryota"/>
</dbReference>
<feature type="region of interest" description="Disordered" evidence="10">
    <location>
        <begin position="184"/>
        <end position="222"/>
    </location>
</feature>
<evidence type="ECO:0000256" key="9">
    <source>
        <dbReference type="PROSITE-ProRule" id="PRU00175"/>
    </source>
</evidence>
<evidence type="ECO:0000256" key="8">
    <source>
        <dbReference type="ARBA" id="ARBA00022833"/>
    </source>
</evidence>
<dbReference type="InterPro" id="IPR001841">
    <property type="entry name" value="Znf_RING"/>
</dbReference>
<dbReference type="PANTHER" id="PTHR22937">
    <property type="entry name" value="E3 UBIQUITIN-PROTEIN LIGASE RNF165"/>
    <property type="match status" value="1"/>
</dbReference>
<dbReference type="InterPro" id="IPR013083">
    <property type="entry name" value="Znf_RING/FYVE/PHD"/>
</dbReference>
<gene>
    <name evidence="13 14" type="primary">LOC104601742</name>
</gene>
<evidence type="ECO:0000256" key="2">
    <source>
        <dbReference type="ARBA" id="ARBA00004906"/>
    </source>
</evidence>
<dbReference type="GO" id="GO:0043161">
    <property type="term" value="P:proteasome-mediated ubiquitin-dependent protein catabolic process"/>
    <property type="evidence" value="ECO:0007669"/>
    <property type="project" value="UniProtKB-ARBA"/>
</dbReference>